<proteinExistence type="predicted"/>
<reference evidence="1 2" key="1">
    <citation type="journal article" date="2008" name="J. Biotechnol.">
        <title>Ultrafast pyrosequencing of Corynebacterium kroppenstedtii DSM44385 revealed insights into the physiology of a lipophilic corynebacterium that lacks mycolic acids.</title>
        <authorList>
            <person name="Tauch A."/>
            <person name="Schneider J."/>
            <person name="Szczepanowski R."/>
            <person name="Tilker A."/>
            <person name="Viehoever P."/>
            <person name="Gartemann K.-H."/>
            <person name="Arnold W."/>
            <person name="Blom J."/>
            <person name="Brinkrolf K."/>
            <person name="Brune I."/>
            <person name="Goetker S."/>
            <person name="Weisshaar B."/>
            <person name="Goesmann A."/>
            <person name="Droege M."/>
            <person name="Puehler A."/>
        </authorList>
    </citation>
    <scope>NUCLEOTIDE SEQUENCE [LARGE SCALE GENOMIC DNA]</scope>
    <source>
        <strain evidence="2">DSM 44385 / JCM 11950 / CIP 105744 / CCUG 35717</strain>
    </source>
</reference>
<dbReference type="EMBL" id="CP001620">
    <property type="protein sequence ID" value="ACR18239.1"/>
    <property type="molecule type" value="Genomic_DNA"/>
</dbReference>
<protein>
    <submittedName>
        <fullName evidence="1">Uncharacterized protein</fullName>
    </submittedName>
</protein>
<gene>
    <name evidence="1" type="ordered locus">ckrop_1510</name>
</gene>
<dbReference type="AlphaFoldDB" id="C4LK84"/>
<evidence type="ECO:0000313" key="1">
    <source>
        <dbReference type="EMBL" id="ACR18239.1"/>
    </source>
</evidence>
<dbReference type="KEGG" id="ckp:ckrop_1510"/>
<sequence length="38" mass="4109">MWVAKGGRVIAPSGDEGKGKAVIAWITAWVESHKWGTK</sequence>
<dbReference type="STRING" id="645127.ckrop_1510"/>
<organism evidence="1 2">
    <name type="scientific">Corynebacterium kroppenstedtii (strain DSM 44385 / JCM 11950 / CIP 105744 / CCUG 35717)</name>
    <dbReference type="NCBI Taxonomy" id="645127"/>
    <lineage>
        <taxon>Bacteria</taxon>
        <taxon>Bacillati</taxon>
        <taxon>Actinomycetota</taxon>
        <taxon>Actinomycetes</taxon>
        <taxon>Mycobacteriales</taxon>
        <taxon>Corynebacteriaceae</taxon>
        <taxon>Corynebacterium</taxon>
    </lineage>
</organism>
<evidence type="ECO:0000313" key="2">
    <source>
        <dbReference type="Proteomes" id="UP000001473"/>
    </source>
</evidence>
<dbReference type="HOGENOM" id="CLU_3326934_0_0_11"/>
<dbReference type="Proteomes" id="UP000001473">
    <property type="component" value="Chromosome"/>
</dbReference>
<keyword evidence="2" id="KW-1185">Reference proteome</keyword>
<accession>C4LK84</accession>
<name>C4LK84_CORK4</name>